<evidence type="ECO:0000313" key="4">
    <source>
        <dbReference type="Proteomes" id="UP000334990"/>
    </source>
</evidence>
<comment type="caution">
    <text evidence="3">The sequence shown here is derived from an EMBL/GenBank/DDBJ whole genome shotgun (WGS) entry which is preliminary data.</text>
</comment>
<organism evidence="3 4">
    <name type="scientific">Acrocarpospora corrugata</name>
    <dbReference type="NCBI Taxonomy" id="35763"/>
    <lineage>
        <taxon>Bacteria</taxon>
        <taxon>Bacillati</taxon>
        <taxon>Actinomycetota</taxon>
        <taxon>Actinomycetes</taxon>
        <taxon>Streptosporangiales</taxon>
        <taxon>Streptosporangiaceae</taxon>
        <taxon>Acrocarpospora</taxon>
    </lineage>
</organism>
<sequence length="1070" mass="111028">MRKVLISLLTLTLTITALPTQVASAKVQLDLETLTGAEAISLMADGKLTSVELTKAYIARIEALNKRGPGLNAVTQLNPNALKEAEQYDRMRRRGQLLGPAHGLPILLKDLIDVTGMSTTAGNFSLRESYPETDAGITKKLKASGVVILGKLGLSEFANSFGSQPSGFSNLTGQVLNGIDADQNPSGSSSGTGSAMAAALSTLGIGTETSGSIISPSNAGSLVGLRPTVGLVPGYGIAPISASQDIAGPMTRSVSDAALTLASIAGPDPVADAGYAAMFGADYIEKGIIPPLPATLPDYMKALDLGFVSGKKIGYNGNLTAGSPLKIAYDALVAAGAIMVLRPSVSIPSIPALPSGYEQHKSIDEYYKRLGAQAPIKSLLDEVADNQANAHQALKFGNNSHLNASASDVTPGGANEQAYRTNLAVRKAAWHKAIIDMVTYPNSDPTQPADPVLAILGSVPNGPQAGYPTITIPMGYTATQRRAQAVQVHGAAYSEYDLLGVGYVIEQATKLRQPASLVNPSMYRCARTTPAPPFAARGHCNPDYEYVLKQTGYSPRSLGFSLETETAQSLIQKLNADDVSAEELTRAYLYRIALTNAEGPATQAVREINTDAVKEARKLDQERSKYRTGPPTSQYDKRPLRPALWGLPVLVNDSIDVKSLPTTGGSIALQDLKPGQDSTIVAKLKAAGAIVLGKTNITEFNGVFDANLPDGYSSLGGQVLVPSDTDKTPAGSSAGSAGATASGLAALTIGMETSPDTAQLIAPAEAAGVVGLKPTVGLVSRAGVMPVASSQDAPGPITRGVYDAAAVLNIIAGPDAADPATAGVQVVDYTKDLSPTALQGKKIAVVSSTNVPYQEMVAKLQALGAITTQVTVGAPAPNAASVVGREFKRDLNAYLAKTKPGTTLQSVIDYNIANPVEGLKYQQGQLLAAQAVDLADPATASAYQADLAAGLTSNRAAIDSVLAGGYDMIMVPSGSQVIDYADRAGYPALTIPAGYGVQASSAGRNPIGVTFIGGAFSEAKLLAGGYALEQATNIRQAPSYTNPSMWRCVPESTFFTGQFCHPGDRLAPRF</sequence>
<dbReference type="EMBL" id="BLAD01000061">
    <property type="protein sequence ID" value="GES02708.1"/>
    <property type="molecule type" value="Genomic_DNA"/>
</dbReference>
<dbReference type="RefSeq" id="WP_155338924.1">
    <property type="nucleotide sequence ID" value="NZ_BAAABN010000011.1"/>
</dbReference>
<dbReference type="Gene3D" id="3.90.1300.10">
    <property type="entry name" value="Amidase signature (AS) domain"/>
    <property type="match status" value="2"/>
</dbReference>
<feature type="domain" description="Amidase" evidence="2">
    <location>
        <begin position="583"/>
        <end position="1022"/>
    </location>
</feature>
<dbReference type="AlphaFoldDB" id="A0A5M3W888"/>
<dbReference type="SUPFAM" id="SSF75304">
    <property type="entry name" value="Amidase signature (AS) enzymes"/>
    <property type="match status" value="2"/>
</dbReference>
<evidence type="ECO:0000259" key="2">
    <source>
        <dbReference type="Pfam" id="PF01425"/>
    </source>
</evidence>
<dbReference type="OrthoDB" id="9811471at2"/>
<dbReference type="Proteomes" id="UP000334990">
    <property type="component" value="Unassembled WGS sequence"/>
</dbReference>
<protein>
    <recommendedName>
        <fullName evidence="2">Amidase domain-containing protein</fullName>
    </recommendedName>
</protein>
<evidence type="ECO:0000313" key="3">
    <source>
        <dbReference type="EMBL" id="GES02708.1"/>
    </source>
</evidence>
<keyword evidence="4" id="KW-1185">Reference proteome</keyword>
<reference evidence="3 4" key="1">
    <citation type="submission" date="2019-10" db="EMBL/GenBank/DDBJ databases">
        <title>Whole genome shotgun sequence of Acrocarpospora corrugata NBRC 13972.</title>
        <authorList>
            <person name="Ichikawa N."/>
            <person name="Kimura A."/>
            <person name="Kitahashi Y."/>
            <person name="Komaki H."/>
            <person name="Oguchi A."/>
        </authorList>
    </citation>
    <scope>NUCLEOTIDE SEQUENCE [LARGE SCALE GENOMIC DNA]</scope>
    <source>
        <strain evidence="3 4">NBRC 13972</strain>
    </source>
</reference>
<dbReference type="InterPro" id="IPR036928">
    <property type="entry name" value="AS_sf"/>
</dbReference>
<name>A0A5M3W888_9ACTN</name>
<feature type="signal peptide" evidence="1">
    <location>
        <begin position="1"/>
        <end position="25"/>
    </location>
</feature>
<accession>A0A5M3W888</accession>
<dbReference type="InterPro" id="IPR023631">
    <property type="entry name" value="Amidase_dom"/>
</dbReference>
<dbReference type="PANTHER" id="PTHR42678">
    <property type="entry name" value="AMIDASE"/>
    <property type="match status" value="1"/>
</dbReference>
<proteinExistence type="predicted"/>
<feature type="domain" description="Amidase" evidence="2">
    <location>
        <begin position="52"/>
        <end position="270"/>
    </location>
</feature>
<dbReference type="Pfam" id="PF01425">
    <property type="entry name" value="Amidase"/>
    <property type="match status" value="2"/>
</dbReference>
<evidence type="ECO:0000256" key="1">
    <source>
        <dbReference type="SAM" id="SignalP"/>
    </source>
</evidence>
<keyword evidence="1" id="KW-0732">Signal</keyword>
<dbReference type="PANTHER" id="PTHR42678:SF34">
    <property type="entry name" value="OS04G0183300 PROTEIN"/>
    <property type="match status" value="1"/>
</dbReference>
<feature type="chain" id="PRO_5024392651" description="Amidase domain-containing protein" evidence="1">
    <location>
        <begin position="26"/>
        <end position="1070"/>
    </location>
</feature>
<gene>
    <name evidence="3" type="ORF">Acor_47740</name>
</gene>